<dbReference type="EMBL" id="UAWL01000006">
    <property type="protein sequence ID" value="SQB98504.1"/>
    <property type="molecule type" value="Genomic_DNA"/>
</dbReference>
<reference evidence="2 3" key="1">
    <citation type="submission" date="2018-06" db="EMBL/GenBank/DDBJ databases">
        <authorList>
            <consortium name="Pathogen Informatics"/>
            <person name="Doyle S."/>
        </authorList>
    </citation>
    <scope>NUCLEOTIDE SEQUENCE [LARGE SCALE GENOMIC DNA]</scope>
    <source>
        <strain evidence="2 3">NCTC13102</strain>
    </source>
</reference>
<dbReference type="AlphaFoldDB" id="A0A2X3BFD2"/>
<evidence type="ECO:0000259" key="1">
    <source>
        <dbReference type="Pfam" id="PF02602"/>
    </source>
</evidence>
<dbReference type="InterPro" id="IPR003754">
    <property type="entry name" value="4pyrrol_synth_uPrphyn_synth"/>
</dbReference>
<dbReference type="SUPFAM" id="SSF69618">
    <property type="entry name" value="HemD-like"/>
    <property type="match status" value="1"/>
</dbReference>
<organism evidence="2 3">
    <name type="scientific">Helicobacter fennelliae</name>
    <dbReference type="NCBI Taxonomy" id="215"/>
    <lineage>
        <taxon>Bacteria</taxon>
        <taxon>Pseudomonadati</taxon>
        <taxon>Campylobacterota</taxon>
        <taxon>Epsilonproteobacteria</taxon>
        <taxon>Campylobacterales</taxon>
        <taxon>Helicobacteraceae</taxon>
        <taxon>Helicobacter</taxon>
    </lineage>
</organism>
<sequence>MRQIYLINSKAIAGVDDVETLLVNHIQYYPIKKSLLDAHISPITPQKQIDSLIFTSKHAIYALVQDIEKHPEMKSFFEIPSFVISKPSAQTLQKNGFHVEFIGRDSHGDGFSSEIIPLLAHRKPLYFRAKKIISGLDERLLEAKIPLKQIVAYENKTLSLDLAYKPKPRSVIIFTAPSNYHSFVQNFGWDGSYIAIAIGITTFGVFHREVEGYISPEQTIQSCIEFARDIISKYP</sequence>
<gene>
    <name evidence="2" type="primary">hemD</name>
    <name evidence="2" type="ORF">NCTC13102_00967</name>
</gene>
<dbReference type="GO" id="GO:0004852">
    <property type="term" value="F:uroporphyrinogen-III synthase activity"/>
    <property type="evidence" value="ECO:0007669"/>
    <property type="project" value="InterPro"/>
</dbReference>
<evidence type="ECO:0000313" key="3">
    <source>
        <dbReference type="Proteomes" id="UP000250166"/>
    </source>
</evidence>
<dbReference type="InterPro" id="IPR036108">
    <property type="entry name" value="4pyrrol_syn_uPrphyn_synt_sf"/>
</dbReference>
<feature type="domain" description="Tetrapyrrole biosynthesis uroporphyrinogen III synthase" evidence="1">
    <location>
        <begin position="34"/>
        <end position="224"/>
    </location>
</feature>
<dbReference type="Proteomes" id="UP000250166">
    <property type="component" value="Unassembled WGS sequence"/>
</dbReference>
<protein>
    <submittedName>
        <fullName evidence="2">Uroporphyrinogen-III synthase</fullName>
    </submittedName>
</protein>
<name>A0A2X3BFD2_9HELI</name>
<proteinExistence type="predicted"/>
<evidence type="ECO:0000313" key="2">
    <source>
        <dbReference type="EMBL" id="SQB98504.1"/>
    </source>
</evidence>
<accession>A0A2X3BFD2</accession>
<dbReference type="GO" id="GO:0033014">
    <property type="term" value="P:tetrapyrrole biosynthetic process"/>
    <property type="evidence" value="ECO:0007669"/>
    <property type="project" value="InterPro"/>
</dbReference>
<dbReference type="Pfam" id="PF02602">
    <property type="entry name" value="HEM4"/>
    <property type="match status" value="1"/>
</dbReference>
<dbReference type="Gene3D" id="3.40.50.10090">
    <property type="match status" value="2"/>
</dbReference>
<dbReference type="RefSeq" id="WP_023948965.1">
    <property type="nucleotide sequence ID" value="NZ_JAERIV010000003.1"/>
</dbReference>